<dbReference type="InterPro" id="IPR013651">
    <property type="entry name" value="ATP-grasp_RimK-type"/>
</dbReference>
<sequence>MKLKSIELDVDLILSRVERDYLEEGLKVLKIVEENNDIEVINPRRSVETCQNKYLTYKMLKEYMPMSILVSQDNLQDVDYLIEDAGLRYPLVVKPVYGGYGKGVLKLEKIKDVKDLLSRYYRNNSSNHFIIQEYIPYRHDIRVFVIGNRVVCAMERIPKNDWRANCSLGAETRRFYIEEDVEDLVLKCVKRVSAHIVGVDVLIDKEDNPYILEMNITPQFRNIMKYSDIPLEILKFIEEILPKS</sequence>
<keyword evidence="7" id="KW-1185">Reference proteome</keyword>
<dbReference type="PANTHER" id="PTHR21621:SF0">
    <property type="entry name" value="BETA-CITRYLGLUTAMATE SYNTHASE B-RELATED"/>
    <property type="match status" value="1"/>
</dbReference>
<keyword evidence="3 4" id="KW-0067">ATP-binding</keyword>
<dbReference type="EMBL" id="BFAX01000004">
    <property type="protein sequence ID" value="GBF36870.1"/>
    <property type="molecule type" value="Genomic_DNA"/>
</dbReference>
<evidence type="ECO:0000259" key="5">
    <source>
        <dbReference type="PROSITE" id="PS50975"/>
    </source>
</evidence>
<accession>A0A401HRQ3</accession>
<keyword evidence="6" id="KW-0436">Ligase</keyword>
<dbReference type="InterPro" id="IPR004666">
    <property type="entry name" value="Rp_bS6_RimK/Lys_biosynth_LsyX"/>
</dbReference>
<dbReference type="RefSeq" id="WP_229701934.1">
    <property type="nucleotide sequence ID" value="NZ_BFAX01000004.1"/>
</dbReference>
<evidence type="ECO:0000256" key="3">
    <source>
        <dbReference type="ARBA" id="ARBA00022840"/>
    </source>
</evidence>
<dbReference type="Pfam" id="PF08443">
    <property type="entry name" value="RimK"/>
    <property type="match status" value="1"/>
</dbReference>
<dbReference type="GO" id="GO:0005737">
    <property type="term" value="C:cytoplasm"/>
    <property type="evidence" value="ECO:0007669"/>
    <property type="project" value="TreeGrafter"/>
</dbReference>
<evidence type="ECO:0000256" key="4">
    <source>
        <dbReference type="PROSITE-ProRule" id="PRU00409"/>
    </source>
</evidence>
<dbReference type="InterPro" id="IPR011761">
    <property type="entry name" value="ATP-grasp"/>
</dbReference>
<dbReference type="InterPro" id="IPR013815">
    <property type="entry name" value="ATP_grasp_subdomain_1"/>
</dbReference>
<evidence type="ECO:0000256" key="1">
    <source>
        <dbReference type="ARBA" id="ARBA00022723"/>
    </source>
</evidence>
<proteinExistence type="predicted"/>
<keyword evidence="1" id="KW-0479">Metal-binding</keyword>
<dbReference type="PANTHER" id="PTHR21621">
    <property type="entry name" value="RIBOSOMAL PROTEIN S6 MODIFICATION PROTEIN"/>
    <property type="match status" value="1"/>
</dbReference>
<dbReference type="GO" id="GO:0046872">
    <property type="term" value="F:metal ion binding"/>
    <property type="evidence" value="ECO:0007669"/>
    <property type="project" value="UniProtKB-KW"/>
</dbReference>
<dbReference type="Gene3D" id="3.30.470.20">
    <property type="entry name" value="ATP-grasp fold, B domain"/>
    <property type="match status" value="1"/>
</dbReference>
<dbReference type="Proteomes" id="UP000290527">
    <property type="component" value="Unassembled WGS sequence"/>
</dbReference>
<protein>
    <submittedName>
        <fullName evidence="6">Ribosomal protein S6--L-glutamate ligase</fullName>
    </submittedName>
</protein>
<keyword evidence="2 4" id="KW-0547">Nucleotide-binding</keyword>
<dbReference type="AlphaFoldDB" id="A0A401HRQ3"/>
<dbReference type="PROSITE" id="PS50975">
    <property type="entry name" value="ATP_GRASP"/>
    <property type="match status" value="1"/>
</dbReference>
<dbReference type="SUPFAM" id="SSF56059">
    <property type="entry name" value="Glutathione synthetase ATP-binding domain-like"/>
    <property type="match status" value="1"/>
</dbReference>
<dbReference type="GO" id="GO:0005840">
    <property type="term" value="C:ribosome"/>
    <property type="evidence" value="ECO:0007669"/>
    <property type="project" value="UniProtKB-KW"/>
</dbReference>
<keyword evidence="6" id="KW-0689">Ribosomal protein</keyword>
<keyword evidence="6" id="KW-0687">Ribonucleoprotein</keyword>
<organism evidence="6 7">
    <name type="scientific">Methanofervidicoccus abyssi</name>
    <dbReference type="NCBI Taxonomy" id="2082189"/>
    <lineage>
        <taxon>Archaea</taxon>
        <taxon>Methanobacteriati</taxon>
        <taxon>Methanobacteriota</taxon>
        <taxon>Methanomada group</taxon>
        <taxon>Methanococci</taxon>
        <taxon>Methanococcales</taxon>
        <taxon>Methanofervidicoccus</taxon>
    </lineage>
</organism>
<name>A0A401HRQ3_9EURY</name>
<dbReference type="GO" id="GO:0005524">
    <property type="term" value="F:ATP binding"/>
    <property type="evidence" value="ECO:0007669"/>
    <property type="project" value="UniProtKB-UniRule"/>
</dbReference>
<evidence type="ECO:0000313" key="7">
    <source>
        <dbReference type="Proteomes" id="UP000290527"/>
    </source>
</evidence>
<reference evidence="6 7" key="1">
    <citation type="journal article" date="2019" name="Int. J. Syst. Evol. Microbiol.">
        <title>Methanofervidicoccus abyssi gen. nov., sp. nov., a hydrogenotrophic methanogen, isolated from a hydrothermal vent chimney in the Mid-Cayman Spreading Center, the Caribbean Sea.</title>
        <authorList>
            <person name="Sakai S."/>
            <person name="Takaki Y."/>
            <person name="Miyazaki M."/>
            <person name="Ogawara M."/>
            <person name="Yanagawa K."/>
            <person name="Miyazaki J."/>
            <person name="Takai K."/>
        </authorList>
    </citation>
    <scope>NUCLEOTIDE SEQUENCE [LARGE SCALE GENOMIC DNA]</scope>
    <source>
        <strain evidence="6 7">HHB</strain>
    </source>
</reference>
<dbReference type="Gene3D" id="3.30.1490.20">
    <property type="entry name" value="ATP-grasp fold, A domain"/>
    <property type="match status" value="1"/>
</dbReference>
<dbReference type="GO" id="GO:0009432">
    <property type="term" value="P:SOS response"/>
    <property type="evidence" value="ECO:0007669"/>
    <property type="project" value="TreeGrafter"/>
</dbReference>
<dbReference type="GO" id="GO:0018169">
    <property type="term" value="F:ribosomal S6-glutamic acid ligase activity"/>
    <property type="evidence" value="ECO:0007669"/>
    <property type="project" value="TreeGrafter"/>
</dbReference>
<feature type="domain" description="ATP-grasp" evidence="5">
    <location>
        <begin position="53"/>
        <end position="242"/>
    </location>
</feature>
<gene>
    <name evidence="6" type="ORF">MHHB_P1100</name>
</gene>
<comment type="caution">
    <text evidence="6">The sequence shown here is derived from an EMBL/GenBank/DDBJ whole genome shotgun (WGS) entry which is preliminary data.</text>
</comment>
<evidence type="ECO:0000256" key="2">
    <source>
        <dbReference type="ARBA" id="ARBA00022741"/>
    </source>
</evidence>
<evidence type="ECO:0000313" key="6">
    <source>
        <dbReference type="EMBL" id="GBF36870.1"/>
    </source>
</evidence>
<dbReference type="NCBIfam" id="TIGR00768">
    <property type="entry name" value="rimK_fam"/>
    <property type="match status" value="1"/>
</dbReference>
<dbReference type="Gene3D" id="3.40.50.20">
    <property type="match status" value="1"/>
</dbReference>